<evidence type="ECO:0000313" key="2">
    <source>
        <dbReference type="EMBL" id="GFC61271.1"/>
    </source>
</evidence>
<dbReference type="EMBL" id="BKCJ010988951">
    <property type="protein sequence ID" value="GFC61271.1"/>
    <property type="molecule type" value="Genomic_DNA"/>
</dbReference>
<feature type="region of interest" description="Disordered" evidence="1">
    <location>
        <begin position="232"/>
        <end position="256"/>
    </location>
</feature>
<comment type="caution">
    <text evidence="2">The sequence shown here is derived from an EMBL/GenBank/DDBJ whole genome shotgun (WGS) entry which is preliminary data.</text>
</comment>
<evidence type="ECO:0000256" key="1">
    <source>
        <dbReference type="SAM" id="MobiDB-lite"/>
    </source>
</evidence>
<feature type="region of interest" description="Disordered" evidence="1">
    <location>
        <begin position="1"/>
        <end position="26"/>
    </location>
</feature>
<gene>
    <name evidence="2" type="ORF">Tci_833241</name>
</gene>
<reference evidence="2" key="1">
    <citation type="journal article" date="2019" name="Sci. Rep.">
        <title>Draft genome of Tanacetum cinerariifolium, the natural source of mosquito coil.</title>
        <authorList>
            <person name="Yamashiro T."/>
            <person name="Shiraishi A."/>
            <person name="Satake H."/>
            <person name="Nakayama K."/>
        </authorList>
    </citation>
    <scope>NUCLEOTIDE SEQUENCE</scope>
</reference>
<accession>A0A699Q5Z5</accession>
<sequence>GSGTPTEPHHTPSPEAQPSSHTHISSPILPTVTLIPSVTLTDTPIIRQYTKRTRIAQSSVLLPVADKPASPLRDVSQGKACPTDSGLIVDQDRATIAKSSTLPYDSAPRVTSLAADEGSLQLRFLELTEFCTSLQRKQSKLVSKFAAQALEITKLKARVKLDEGEVATERVSDDTEDIRRGEGEVAAERVSDDTEEMATVLITMDAVSVLLSRGVQVVPTAAAVAPANLLHTQGEREKKDGGDSYTQKEEEITRAD</sequence>
<name>A0A699Q5Z5_TANCI</name>
<feature type="compositionally biased region" description="Basic and acidic residues" evidence="1">
    <location>
        <begin position="233"/>
        <end position="256"/>
    </location>
</feature>
<proteinExistence type="predicted"/>
<feature type="compositionally biased region" description="Polar residues" evidence="1">
    <location>
        <begin position="16"/>
        <end position="25"/>
    </location>
</feature>
<feature type="non-terminal residue" evidence="2">
    <location>
        <position position="1"/>
    </location>
</feature>
<protein>
    <submittedName>
        <fullName evidence="2">Uncharacterized protein</fullName>
    </submittedName>
</protein>
<dbReference type="AlphaFoldDB" id="A0A699Q5Z5"/>
<organism evidence="2">
    <name type="scientific">Tanacetum cinerariifolium</name>
    <name type="common">Dalmatian daisy</name>
    <name type="synonym">Chrysanthemum cinerariifolium</name>
    <dbReference type="NCBI Taxonomy" id="118510"/>
    <lineage>
        <taxon>Eukaryota</taxon>
        <taxon>Viridiplantae</taxon>
        <taxon>Streptophyta</taxon>
        <taxon>Embryophyta</taxon>
        <taxon>Tracheophyta</taxon>
        <taxon>Spermatophyta</taxon>
        <taxon>Magnoliopsida</taxon>
        <taxon>eudicotyledons</taxon>
        <taxon>Gunneridae</taxon>
        <taxon>Pentapetalae</taxon>
        <taxon>asterids</taxon>
        <taxon>campanulids</taxon>
        <taxon>Asterales</taxon>
        <taxon>Asteraceae</taxon>
        <taxon>Asteroideae</taxon>
        <taxon>Anthemideae</taxon>
        <taxon>Anthemidinae</taxon>
        <taxon>Tanacetum</taxon>
    </lineage>
</organism>